<organism evidence="8 9">
    <name type="scientific">Elysia marginata</name>
    <dbReference type="NCBI Taxonomy" id="1093978"/>
    <lineage>
        <taxon>Eukaryota</taxon>
        <taxon>Metazoa</taxon>
        <taxon>Spiralia</taxon>
        <taxon>Lophotrochozoa</taxon>
        <taxon>Mollusca</taxon>
        <taxon>Gastropoda</taxon>
        <taxon>Heterobranchia</taxon>
        <taxon>Euthyneura</taxon>
        <taxon>Panpulmonata</taxon>
        <taxon>Sacoglossa</taxon>
        <taxon>Placobranchoidea</taxon>
        <taxon>Plakobranchidae</taxon>
        <taxon>Elysia</taxon>
    </lineage>
</organism>
<dbReference type="SMART" id="SM00490">
    <property type="entry name" value="HELICc"/>
    <property type="match status" value="1"/>
</dbReference>
<dbReference type="AlphaFoldDB" id="A0AAV4H277"/>
<evidence type="ECO:0000256" key="3">
    <source>
        <dbReference type="ARBA" id="ARBA00023235"/>
    </source>
</evidence>
<dbReference type="GO" id="GO:0006310">
    <property type="term" value="P:DNA recombination"/>
    <property type="evidence" value="ECO:0007669"/>
    <property type="project" value="TreeGrafter"/>
</dbReference>
<dbReference type="GO" id="GO:0006281">
    <property type="term" value="P:DNA repair"/>
    <property type="evidence" value="ECO:0007669"/>
    <property type="project" value="TreeGrafter"/>
</dbReference>
<evidence type="ECO:0000256" key="1">
    <source>
        <dbReference type="ARBA" id="ARBA00005446"/>
    </source>
</evidence>
<keyword evidence="3" id="KW-0413">Isomerase</keyword>
<sequence length="78" mass="9006">MSKEEKEKVQKGWMNNEFPVMVCTNAFGMGIDKLDVRTVVHINLPESIENYYQETGRAGRDGNPAKAYLLFNDYDMEQ</sequence>
<dbReference type="PANTHER" id="PTHR13710:SF105">
    <property type="entry name" value="ATP-DEPENDENT DNA HELICASE Q1"/>
    <property type="match status" value="1"/>
</dbReference>
<keyword evidence="8" id="KW-0347">Helicase</keyword>
<dbReference type="EMBL" id="BMAT01005318">
    <property type="protein sequence ID" value="GFR90921.1"/>
    <property type="molecule type" value="Genomic_DNA"/>
</dbReference>
<dbReference type="SUPFAM" id="SSF52540">
    <property type="entry name" value="P-loop containing nucleoside triphosphate hydrolases"/>
    <property type="match status" value="1"/>
</dbReference>
<reference evidence="8 9" key="1">
    <citation type="journal article" date="2021" name="Elife">
        <title>Chloroplast acquisition without the gene transfer in kleptoplastic sea slugs, Plakobranchus ocellatus.</title>
        <authorList>
            <person name="Maeda T."/>
            <person name="Takahashi S."/>
            <person name="Yoshida T."/>
            <person name="Shimamura S."/>
            <person name="Takaki Y."/>
            <person name="Nagai Y."/>
            <person name="Toyoda A."/>
            <person name="Suzuki Y."/>
            <person name="Arimoto A."/>
            <person name="Ishii H."/>
            <person name="Satoh N."/>
            <person name="Nishiyama T."/>
            <person name="Hasebe M."/>
            <person name="Maruyama T."/>
            <person name="Minagawa J."/>
            <person name="Obokata J."/>
            <person name="Shigenobu S."/>
        </authorList>
    </citation>
    <scope>NUCLEOTIDE SEQUENCE [LARGE SCALE GENOMIC DNA]</scope>
</reference>
<comment type="catalytic activity">
    <reaction evidence="4">
        <text>Couples ATP hydrolysis with the unwinding of duplex DNA by translocating in the 3'-5' direction.</text>
        <dbReference type="EC" id="5.6.2.4"/>
    </reaction>
</comment>
<dbReference type="GO" id="GO:0009378">
    <property type="term" value="F:four-way junction helicase activity"/>
    <property type="evidence" value="ECO:0007669"/>
    <property type="project" value="TreeGrafter"/>
</dbReference>
<accession>A0AAV4H277</accession>
<evidence type="ECO:0000256" key="6">
    <source>
        <dbReference type="ARBA" id="ARBA00044566"/>
    </source>
</evidence>
<proteinExistence type="inferred from homology"/>
<keyword evidence="9" id="KW-1185">Reference proteome</keyword>
<keyword evidence="8" id="KW-0067">ATP-binding</keyword>
<keyword evidence="2" id="KW-0238">DNA-binding</keyword>
<dbReference type="GO" id="GO:0043138">
    <property type="term" value="F:3'-5' DNA helicase activity"/>
    <property type="evidence" value="ECO:0007669"/>
    <property type="project" value="UniProtKB-EC"/>
</dbReference>
<protein>
    <recommendedName>
        <fullName evidence="5">DNA 3'-5' helicase</fullName>
        <ecNumber evidence="5">5.6.2.4</ecNumber>
    </recommendedName>
    <alternativeName>
        <fullName evidence="6">DNA 3'-5' helicase Q1</fullName>
    </alternativeName>
</protein>
<evidence type="ECO:0000313" key="8">
    <source>
        <dbReference type="EMBL" id="GFR90921.1"/>
    </source>
</evidence>
<gene>
    <name evidence="8" type="ORF">ElyMa_002579700</name>
</gene>
<name>A0AAV4H277_9GAST</name>
<dbReference type="GO" id="GO:0005737">
    <property type="term" value="C:cytoplasm"/>
    <property type="evidence" value="ECO:0007669"/>
    <property type="project" value="TreeGrafter"/>
</dbReference>
<comment type="caution">
    <text evidence="8">The sequence shown here is derived from an EMBL/GenBank/DDBJ whole genome shotgun (WGS) entry which is preliminary data.</text>
</comment>
<dbReference type="InterPro" id="IPR001650">
    <property type="entry name" value="Helicase_C-like"/>
</dbReference>
<evidence type="ECO:0000313" key="9">
    <source>
        <dbReference type="Proteomes" id="UP000762676"/>
    </source>
</evidence>
<feature type="non-terminal residue" evidence="8">
    <location>
        <position position="78"/>
    </location>
</feature>
<evidence type="ECO:0000259" key="7">
    <source>
        <dbReference type="PROSITE" id="PS51194"/>
    </source>
</evidence>
<dbReference type="PANTHER" id="PTHR13710">
    <property type="entry name" value="DNA HELICASE RECQ FAMILY MEMBER"/>
    <property type="match status" value="1"/>
</dbReference>
<feature type="domain" description="Helicase C-terminal" evidence="7">
    <location>
        <begin position="1"/>
        <end position="78"/>
    </location>
</feature>
<evidence type="ECO:0000256" key="4">
    <source>
        <dbReference type="ARBA" id="ARBA00034617"/>
    </source>
</evidence>
<dbReference type="EC" id="5.6.2.4" evidence="5"/>
<dbReference type="Proteomes" id="UP000762676">
    <property type="component" value="Unassembled WGS sequence"/>
</dbReference>
<comment type="similarity">
    <text evidence="1">Belongs to the helicase family. RecQ subfamily.</text>
</comment>
<dbReference type="InterPro" id="IPR027417">
    <property type="entry name" value="P-loop_NTPase"/>
</dbReference>
<keyword evidence="8" id="KW-0547">Nucleotide-binding</keyword>
<dbReference type="PROSITE" id="PS51194">
    <property type="entry name" value="HELICASE_CTER"/>
    <property type="match status" value="1"/>
</dbReference>
<dbReference type="GO" id="GO:0003677">
    <property type="term" value="F:DNA binding"/>
    <property type="evidence" value="ECO:0007669"/>
    <property type="project" value="UniProtKB-KW"/>
</dbReference>
<dbReference type="Pfam" id="PF00271">
    <property type="entry name" value="Helicase_C"/>
    <property type="match status" value="1"/>
</dbReference>
<dbReference type="GO" id="GO:0005694">
    <property type="term" value="C:chromosome"/>
    <property type="evidence" value="ECO:0007669"/>
    <property type="project" value="TreeGrafter"/>
</dbReference>
<dbReference type="Gene3D" id="3.40.50.300">
    <property type="entry name" value="P-loop containing nucleotide triphosphate hydrolases"/>
    <property type="match status" value="1"/>
</dbReference>
<evidence type="ECO:0000256" key="2">
    <source>
        <dbReference type="ARBA" id="ARBA00023125"/>
    </source>
</evidence>
<keyword evidence="8" id="KW-0378">Hydrolase</keyword>
<evidence type="ECO:0000256" key="5">
    <source>
        <dbReference type="ARBA" id="ARBA00034808"/>
    </source>
</evidence>